<dbReference type="AlphaFoldDB" id="A0A2K1DWV8"/>
<feature type="chain" id="PRO_5014416007" evidence="1">
    <location>
        <begin position="23"/>
        <end position="244"/>
    </location>
</feature>
<keyword evidence="1" id="KW-0732">Signal</keyword>
<keyword evidence="3" id="KW-1185">Reference proteome</keyword>
<accession>A0A2K1DWV8</accession>
<organism evidence="2 3">
    <name type="scientific">Hanstruepera neustonica</name>
    <dbReference type="NCBI Taxonomy" id="1445657"/>
    <lineage>
        <taxon>Bacteria</taxon>
        <taxon>Pseudomonadati</taxon>
        <taxon>Bacteroidota</taxon>
        <taxon>Flavobacteriia</taxon>
        <taxon>Flavobacteriales</taxon>
        <taxon>Flavobacteriaceae</taxon>
        <taxon>Hanstruepera</taxon>
    </lineage>
</organism>
<dbReference type="EMBL" id="POWF01000008">
    <property type="protein sequence ID" value="PNQ72511.1"/>
    <property type="molecule type" value="Genomic_DNA"/>
</dbReference>
<dbReference type="Proteomes" id="UP000236641">
    <property type="component" value="Unassembled WGS sequence"/>
</dbReference>
<dbReference type="InterPro" id="IPR046233">
    <property type="entry name" value="DUF6266"/>
</dbReference>
<evidence type="ECO:0000256" key="1">
    <source>
        <dbReference type="SAM" id="SignalP"/>
    </source>
</evidence>
<feature type="signal peptide" evidence="1">
    <location>
        <begin position="1"/>
        <end position="22"/>
    </location>
</feature>
<protein>
    <submittedName>
        <fullName evidence="2">Uncharacterized protein</fullName>
    </submittedName>
</protein>
<comment type="caution">
    <text evidence="2">The sequence shown here is derived from an EMBL/GenBank/DDBJ whole genome shotgun (WGS) entry which is preliminary data.</text>
</comment>
<gene>
    <name evidence="2" type="ORF">C1T31_12045</name>
</gene>
<dbReference type="Pfam" id="PF19781">
    <property type="entry name" value="DUF6266"/>
    <property type="match status" value="1"/>
</dbReference>
<reference evidence="2 3" key="1">
    <citation type="submission" date="2018-01" db="EMBL/GenBank/DDBJ databases">
        <title>The draft genome of Hanstruepera neustonica JCM19743.</title>
        <authorList>
            <person name="He R.-H."/>
            <person name="Du Z.-J."/>
        </authorList>
    </citation>
    <scope>NUCLEOTIDE SEQUENCE [LARGE SCALE GENOMIC DNA]</scope>
    <source>
        <strain evidence="2 3">JCM19743</strain>
    </source>
</reference>
<evidence type="ECO:0000313" key="3">
    <source>
        <dbReference type="Proteomes" id="UP000236641"/>
    </source>
</evidence>
<proteinExistence type="predicted"/>
<name>A0A2K1DWV8_9FLAO</name>
<evidence type="ECO:0000313" key="2">
    <source>
        <dbReference type="EMBL" id="PNQ72511.1"/>
    </source>
</evidence>
<sequence>MCQCVSICVTVLVLKPLAPTLAACLTPNFMLMATFEKGILGGFSGKVGNVVGARWRGQNIMRSLPQRGDYKPTEDQLLQRERFKTVVTFLTPLRGLLSKYFGKKQGVKSPYNLATAYHLTEALTAIPGGFEIDFTKVLISKGDLRGMETPTLAAAANQVLDLGWADNSGQGNASPLDQLVAVVFAPATQLYQIFEFVGTREETAVQLTLPGFMAGQEVQVWASFVTETGKLAATSTYLGAVTVL</sequence>